<evidence type="ECO:0000313" key="3">
    <source>
        <dbReference type="Proteomes" id="UP000292340"/>
    </source>
</evidence>
<dbReference type="Proteomes" id="UP000292340">
    <property type="component" value="Unassembled WGS sequence"/>
</dbReference>
<accession>A0AB37WCT8</accession>
<name>A0AB37WCT8_9PLEO</name>
<evidence type="ECO:0000313" key="2">
    <source>
        <dbReference type="EMBL" id="RYN25429.1"/>
    </source>
</evidence>
<dbReference type="EMBL" id="PDXB01000019">
    <property type="protein sequence ID" value="RYN25429.1"/>
    <property type="molecule type" value="Genomic_DNA"/>
</dbReference>
<evidence type="ECO:0008006" key="4">
    <source>
        <dbReference type="Google" id="ProtNLM"/>
    </source>
</evidence>
<dbReference type="AlphaFoldDB" id="A0AB37WCT8"/>
<organism evidence="2 3">
    <name type="scientific">Alternaria tenuissima</name>
    <dbReference type="NCBI Taxonomy" id="119927"/>
    <lineage>
        <taxon>Eukaryota</taxon>
        <taxon>Fungi</taxon>
        <taxon>Dikarya</taxon>
        <taxon>Ascomycota</taxon>
        <taxon>Pezizomycotina</taxon>
        <taxon>Dothideomycetes</taxon>
        <taxon>Pleosporomycetidae</taxon>
        <taxon>Pleosporales</taxon>
        <taxon>Pleosporineae</taxon>
        <taxon>Pleosporaceae</taxon>
        <taxon>Alternaria</taxon>
        <taxon>Alternaria sect. Alternaria</taxon>
        <taxon>Alternaria alternata complex</taxon>
    </lineage>
</organism>
<proteinExistence type="predicted"/>
<feature type="transmembrane region" description="Helical" evidence="1">
    <location>
        <begin position="12"/>
        <end position="31"/>
    </location>
</feature>
<protein>
    <recommendedName>
        <fullName evidence="4">Prion-inhibition and propagation HeLo domain-containing protein</fullName>
    </recommendedName>
</protein>
<evidence type="ECO:0000256" key="1">
    <source>
        <dbReference type="SAM" id="Phobius"/>
    </source>
</evidence>
<gene>
    <name evidence="2" type="ORF">AA0115_g7572</name>
</gene>
<keyword evidence="1" id="KW-0472">Membrane</keyword>
<sequence length="58" mass="6343">MVSETDVATAALAIAISALVIAAGQLIAQLFSTADGYRRCQPSVIGEWYKLVELKFRW</sequence>
<comment type="caution">
    <text evidence="2">The sequence shown here is derived from an EMBL/GenBank/DDBJ whole genome shotgun (WGS) entry which is preliminary data.</text>
</comment>
<keyword evidence="1" id="KW-1133">Transmembrane helix</keyword>
<reference evidence="2" key="1">
    <citation type="submission" date="2017-10" db="EMBL/GenBank/DDBJ databases">
        <authorList>
            <person name="Armitage A.D."/>
            <person name="Barbara D.J."/>
            <person name="Woodhall J.W."/>
            <person name="Sreenivasaprasad S."/>
            <person name="Lane C.R."/>
            <person name="Clarkson J.P."/>
            <person name="Harrison R.J."/>
        </authorList>
    </citation>
    <scope>NUCLEOTIDE SEQUENCE</scope>
    <source>
        <strain evidence="2">FERA 1164</strain>
    </source>
</reference>
<reference evidence="2" key="2">
    <citation type="journal article" date="2019" name="bioRxiv">
        <title>Genomics, evolutionary history and diagnostics of the Alternaria alternata species group including apple and Asian pear pathotypes.</title>
        <authorList>
            <person name="Armitage A.D."/>
            <person name="Cockerton H.M."/>
            <person name="Sreenivasaprasad S."/>
            <person name="Woodhall J.W."/>
            <person name="Lane C.R."/>
            <person name="Harrison R.J."/>
            <person name="Clarkson J.P."/>
        </authorList>
    </citation>
    <scope>NUCLEOTIDE SEQUENCE</scope>
    <source>
        <strain evidence="2">FERA 1164</strain>
    </source>
</reference>
<keyword evidence="1" id="KW-0812">Transmembrane</keyword>